<feature type="region of interest" description="Disordered" evidence="1">
    <location>
        <begin position="19"/>
        <end position="50"/>
    </location>
</feature>
<reference evidence="4" key="2">
    <citation type="submission" date="2015-02" db="EMBL/GenBank/DDBJ databases">
        <title>Physiological reanalysis, assessment of diazotrophy, and genome sequences of multiple isolates of Streptomyces thermoautotrophicus.</title>
        <authorList>
            <person name="MacKellar D.C."/>
            <person name="Lieber L."/>
            <person name="Norman J."/>
            <person name="Bolger A."/>
            <person name="Tobin C."/>
            <person name="Murray J.W."/>
            <person name="Friesen M."/>
            <person name="Prell J."/>
        </authorList>
    </citation>
    <scope>NUCLEOTIDE SEQUENCE [LARGE SCALE GENOMIC DNA]</scope>
    <source>
        <strain evidence="4">UBT1</strain>
    </source>
</reference>
<dbReference type="AlphaFoldDB" id="A0A132N777"/>
<protein>
    <submittedName>
        <fullName evidence="2">Uncharacterized protein</fullName>
    </submittedName>
</protein>
<evidence type="ECO:0000256" key="1">
    <source>
        <dbReference type="SAM" id="MobiDB-lite"/>
    </source>
</evidence>
<proteinExistence type="predicted"/>
<accession>A0A132N777</accession>
<organism evidence="2 5">
    <name type="scientific">Carbonactinospora thermoautotrophica</name>
    <dbReference type="NCBI Taxonomy" id="1469144"/>
    <lineage>
        <taxon>Bacteria</taxon>
        <taxon>Bacillati</taxon>
        <taxon>Actinomycetota</taxon>
        <taxon>Actinomycetes</taxon>
        <taxon>Kitasatosporales</taxon>
        <taxon>Carbonactinosporaceae</taxon>
        <taxon>Carbonactinospora</taxon>
    </lineage>
</organism>
<name>A0A132N777_9ACTN</name>
<comment type="caution">
    <text evidence="2">The sequence shown here is derived from an EMBL/GenBank/DDBJ whole genome shotgun (WGS) entry which is preliminary data.</text>
</comment>
<evidence type="ECO:0000313" key="4">
    <source>
        <dbReference type="Proteomes" id="UP000070598"/>
    </source>
</evidence>
<evidence type="ECO:0000313" key="2">
    <source>
        <dbReference type="EMBL" id="KWX05856.1"/>
    </source>
</evidence>
<dbReference type="Proteomes" id="UP000070598">
    <property type="component" value="Unassembled WGS sequence"/>
</dbReference>
<sequence>MAACPVRVRLAEGKLHQQVTVRAARPPRSMTATTRHRHYRADAGQARQRPYDSEHLAVEVRCGVDSSSPSSHGL</sequence>
<gene>
    <name evidence="2" type="ORF">TH66_00520</name>
    <name evidence="3" type="ORF">TR74_06330</name>
</gene>
<evidence type="ECO:0000313" key="5">
    <source>
        <dbReference type="Proteomes" id="UP000070659"/>
    </source>
</evidence>
<reference evidence="2 5" key="1">
    <citation type="submission" date="2015-02" db="EMBL/GenBank/DDBJ databases">
        <title>Physiological reanalysis, assessment of diazotrophy, and genome sequences of multiple isolates of Streptomyces thermoautotrophicus.</title>
        <authorList>
            <person name="MacKellar D.C."/>
            <person name="Lieber L."/>
            <person name="Norman J."/>
            <person name="Bolger A."/>
            <person name="Tobin C."/>
            <person name="Murray J.W."/>
            <person name="Prell J."/>
        </authorList>
    </citation>
    <scope>NUCLEOTIDE SEQUENCE [LARGE SCALE GENOMIC DNA]</scope>
    <source>
        <strain evidence="2 5">UBT1</strain>
    </source>
</reference>
<dbReference type="EMBL" id="JYIJ01000009">
    <property type="protein sequence ID" value="KWX05856.1"/>
    <property type="molecule type" value="Genomic_DNA"/>
</dbReference>
<evidence type="ECO:0000313" key="3">
    <source>
        <dbReference type="EMBL" id="KWX09990.1"/>
    </source>
</evidence>
<dbReference type="EMBL" id="JYIK01000662">
    <property type="protein sequence ID" value="KWX09990.1"/>
    <property type="molecule type" value="Genomic_DNA"/>
</dbReference>
<dbReference type="Proteomes" id="UP000070659">
    <property type="component" value="Unassembled WGS sequence"/>
</dbReference>